<evidence type="ECO:0000256" key="15">
    <source>
        <dbReference type="SAM" id="MobiDB-lite"/>
    </source>
</evidence>
<dbReference type="EC" id="2.1.1.176" evidence="4"/>
<dbReference type="NCBIfam" id="TIGR00563">
    <property type="entry name" value="rsmB"/>
    <property type="match status" value="1"/>
</dbReference>
<dbReference type="InterPro" id="IPR001678">
    <property type="entry name" value="MeTrfase_RsmB-F_NOP2_dom"/>
</dbReference>
<dbReference type="FunFam" id="1.10.940.10:FF:000006">
    <property type="entry name" value="16S rRNA (Cytosine(967)-C(5))-methyltransferase RsmB"/>
    <property type="match status" value="1"/>
</dbReference>
<protein>
    <recommendedName>
        <fullName evidence="4">16S rRNA (cytosine(967)-C(5))-methyltransferase</fullName>
        <ecNumber evidence="4">2.1.1.176</ecNumber>
    </recommendedName>
    <alternativeName>
        <fullName evidence="11">16S rRNA m5C967 methyltransferase</fullName>
    </alternativeName>
    <alternativeName>
        <fullName evidence="12">rRNA (cytosine-C(5)-)-methyltransferase RsmB</fullName>
    </alternativeName>
</protein>
<proteinExistence type="inferred from homology"/>
<dbReference type="GO" id="GO:0008649">
    <property type="term" value="F:rRNA methyltransferase activity"/>
    <property type="evidence" value="ECO:0007669"/>
    <property type="project" value="InterPro"/>
</dbReference>
<comment type="similarity">
    <text evidence="3 14">Belongs to the class I-like SAM-binding methyltransferase superfamily. RsmB/NOP family.</text>
</comment>
<dbReference type="CDD" id="cd00620">
    <property type="entry name" value="Methyltransferase_Sun"/>
    <property type="match status" value="1"/>
</dbReference>
<organism evidence="17 18">
    <name type="scientific">Paenibacillus montaniterrae</name>
    <dbReference type="NCBI Taxonomy" id="429341"/>
    <lineage>
        <taxon>Bacteria</taxon>
        <taxon>Bacillati</taxon>
        <taxon>Bacillota</taxon>
        <taxon>Bacilli</taxon>
        <taxon>Bacillales</taxon>
        <taxon>Paenibacillaceae</taxon>
        <taxon>Paenibacillus</taxon>
    </lineage>
</organism>
<dbReference type="InterPro" id="IPR023267">
    <property type="entry name" value="RCMT"/>
</dbReference>
<dbReference type="InterPro" id="IPR049560">
    <property type="entry name" value="MeTrfase_RsmB-F_NOP2_cat"/>
</dbReference>
<dbReference type="SUPFAM" id="SSF48013">
    <property type="entry name" value="NusB-like"/>
    <property type="match status" value="1"/>
</dbReference>
<dbReference type="PROSITE" id="PS51686">
    <property type="entry name" value="SAM_MT_RSMB_NOP"/>
    <property type="match status" value="1"/>
</dbReference>
<dbReference type="InterPro" id="IPR004573">
    <property type="entry name" value="rRNA_ssu_MeTfrase_B"/>
</dbReference>
<reference evidence="17" key="1">
    <citation type="submission" date="2021-03" db="EMBL/GenBank/DDBJ databases">
        <title>Antimicrobial resistance genes in bacteria isolated from Japanese honey, and their potential for conferring macrolide and lincosamide resistance in the American foulbrood pathogen Paenibacillus larvae.</title>
        <authorList>
            <person name="Okamoto M."/>
            <person name="Kumagai M."/>
            <person name="Kanamori H."/>
            <person name="Takamatsu D."/>
        </authorList>
    </citation>
    <scope>NUCLEOTIDE SEQUENCE</scope>
    <source>
        <strain evidence="17">J40TS1</strain>
    </source>
</reference>
<keyword evidence="9 14" id="KW-0949">S-adenosyl-L-methionine</keyword>
<evidence type="ECO:0000256" key="6">
    <source>
        <dbReference type="ARBA" id="ARBA00022552"/>
    </source>
</evidence>
<dbReference type="FunFam" id="3.40.50.150:FF:000257">
    <property type="entry name" value="16S rRNA methyltransferase"/>
    <property type="match status" value="1"/>
</dbReference>
<dbReference type="Pfam" id="PF01189">
    <property type="entry name" value="Methyltr_RsmB-F"/>
    <property type="match status" value="1"/>
</dbReference>
<dbReference type="Gene3D" id="3.40.50.150">
    <property type="entry name" value="Vaccinia Virus protein VP39"/>
    <property type="match status" value="1"/>
</dbReference>
<evidence type="ECO:0000256" key="4">
    <source>
        <dbReference type="ARBA" id="ARBA00012140"/>
    </source>
</evidence>
<dbReference type="PROSITE" id="PS01153">
    <property type="entry name" value="NOL1_NOP2_SUN"/>
    <property type="match status" value="1"/>
</dbReference>
<dbReference type="EMBL" id="BOSE01000001">
    <property type="protein sequence ID" value="GIP14477.1"/>
    <property type="molecule type" value="Genomic_DNA"/>
</dbReference>
<dbReference type="Gene3D" id="3.30.70.1170">
    <property type="entry name" value="Sun protein, domain 3"/>
    <property type="match status" value="1"/>
</dbReference>
<keyword evidence="5" id="KW-0963">Cytoplasm</keyword>
<comment type="catalytic activity">
    <reaction evidence="13">
        <text>cytidine(967) in 16S rRNA + S-adenosyl-L-methionine = 5-methylcytidine(967) in 16S rRNA + S-adenosyl-L-homocysteine + H(+)</text>
        <dbReference type="Rhea" id="RHEA:42748"/>
        <dbReference type="Rhea" id="RHEA-COMP:10219"/>
        <dbReference type="Rhea" id="RHEA-COMP:10220"/>
        <dbReference type="ChEBI" id="CHEBI:15378"/>
        <dbReference type="ChEBI" id="CHEBI:57856"/>
        <dbReference type="ChEBI" id="CHEBI:59789"/>
        <dbReference type="ChEBI" id="CHEBI:74483"/>
        <dbReference type="ChEBI" id="CHEBI:82748"/>
        <dbReference type="EC" id="2.1.1.176"/>
    </reaction>
</comment>
<feature type="binding site" evidence="14">
    <location>
        <position position="319"/>
    </location>
    <ligand>
        <name>S-adenosyl-L-methionine</name>
        <dbReference type="ChEBI" id="CHEBI:59789"/>
    </ligand>
</feature>
<comment type="caution">
    <text evidence="17">The sequence shown here is derived from an EMBL/GenBank/DDBJ whole genome shotgun (WGS) entry which is preliminary data.</text>
</comment>
<comment type="subcellular location">
    <subcellularLocation>
        <location evidence="2">Cytoplasm</location>
    </subcellularLocation>
</comment>
<dbReference type="Pfam" id="PF22458">
    <property type="entry name" value="RsmF-B_ferredox"/>
    <property type="match status" value="1"/>
</dbReference>
<evidence type="ECO:0000256" key="7">
    <source>
        <dbReference type="ARBA" id="ARBA00022603"/>
    </source>
</evidence>
<evidence type="ECO:0000256" key="11">
    <source>
        <dbReference type="ARBA" id="ARBA00030399"/>
    </source>
</evidence>
<name>A0A919YHJ1_9BACL</name>
<evidence type="ECO:0000313" key="17">
    <source>
        <dbReference type="EMBL" id="GIP14477.1"/>
    </source>
</evidence>
<evidence type="ECO:0000256" key="2">
    <source>
        <dbReference type="ARBA" id="ARBA00004496"/>
    </source>
</evidence>
<dbReference type="InterPro" id="IPR006027">
    <property type="entry name" value="NusB_RsmB_TIM44"/>
</dbReference>
<dbReference type="GO" id="GO:0005737">
    <property type="term" value="C:cytoplasm"/>
    <property type="evidence" value="ECO:0007669"/>
    <property type="project" value="UniProtKB-SubCell"/>
</dbReference>
<dbReference type="Pfam" id="PF01029">
    <property type="entry name" value="NusB"/>
    <property type="match status" value="1"/>
</dbReference>
<dbReference type="Gene3D" id="1.10.940.10">
    <property type="entry name" value="NusB-like"/>
    <property type="match status" value="1"/>
</dbReference>
<evidence type="ECO:0000256" key="5">
    <source>
        <dbReference type="ARBA" id="ARBA00022490"/>
    </source>
</evidence>
<dbReference type="RefSeq" id="WP_213512701.1">
    <property type="nucleotide sequence ID" value="NZ_BOSE01000001.1"/>
</dbReference>
<dbReference type="GO" id="GO:0003723">
    <property type="term" value="F:RNA binding"/>
    <property type="evidence" value="ECO:0007669"/>
    <property type="project" value="UniProtKB-UniRule"/>
</dbReference>
<dbReference type="InterPro" id="IPR029063">
    <property type="entry name" value="SAM-dependent_MTases_sf"/>
</dbReference>
<dbReference type="Proteomes" id="UP000683139">
    <property type="component" value="Unassembled WGS sequence"/>
</dbReference>
<sequence>MSRQNEQQKNTSNSAKSYKKQRTVAGKPAEAGRSKSARLVALDILVKVEETGAYSNLQLNRSLQQQELSRQDAALVTELVYGTISRKLTLDYWLSQLVAKGLAKLQPWVHQLLRLSLYQIIWLDRIPAHAAVNEAVNIAKKKGHQGIAGMVNGVLRNVLRRQNELLIERIVLSDEAETLSVRYSFPRWLVERWLNEYGSEKTEQLLAASNTAPHSSIRVNTMKTSVDAVIELLQAEGISASPSPLAAAGVIVDKAGHLAAHAGFAAGKWSMQDESSMLVAEVLQPQPGMSILDACAAPGGKSMHIGELMKGKGRLLSNDLHEHKRKLIAEQAQRLGLSHIETTSGDAIELARTLAPGSFDAVLLDAPCSGFGVIRRKPEIKWTKSSEDVTAIAELQGKLLEAMSGLVKPGGVLLYSTCTIAREENEQQIASFLAKHPEYTLDRNWPPAVLSRLKQLNIIDEQFDGQLQLLPDDNKSDGFYIARLLKR</sequence>
<evidence type="ECO:0000256" key="12">
    <source>
        <dbReference type="ARBA" id="ARBA00031088"/>
    </source>
</evidence>
<evidence type="ECO:0000256" key="1">
    <source>
        <dbReference type="ARBA" id="ARBA00002724"/>
    </source>
</evidence>
<feature type="domain" description="SAM-dependent MTase RsmB/NOP-type" evidence="16">
    <location>
        <begin position="205"/>
        <end position="487"/>
    </location>
</feature>
<keyword evidence="10 14" id="KW-0694">RNA-binding</keyword>
<evidence type="ECO:0000313" key="18">
    <source>
        <dbReference type="Proteomes" id="UP000683139"/>
    </source>
</evidence>
<keyword evidence="6" id="KW-0698">rRNA processing</keyword>
<evidence type="ECO:0000256" key="9">
    <source>
        <dbReference type="ARBA" id="ARBA00022691"/>
    </source>
</evidence>
<keyword evidence="8 14" id="KW-0808">Transferase</keyword>
<comment type="function">
    <text evidence="1">Specifically methylates the cytosine at position 967 (m5C967) of 16S rRNA.</text>
</comment>
<feature type="binding site" evidence="14">
    <location>
        <position position="346"/>
    </location>
    <ligand>
        <name>S-adenosyl-L-methionine</name>
        <dbReference type="ChEBI" id="CHEBI:59789"/>
    </ligand>
</feature>
<feature type="binding site" evidence="14">
    <location>
        <begin position="295"/>
        <end position="301"/>
    </location>
    <ligand>
        <name>S-adenosyl-L-methionine</name>
        <dbReference type="ChEBI" id="CHEBI:59789"/>
    </ligand>
</feature>
<feature type="binding site" evidence="14">
    <location>
        <position position="365"/>
    </location>
    <ligand>
        <name>S-adenosyl-L-methionine</name>
        <dbReference type="ChEBI" id="CHEBI:59789"/>
    </ligand>
</feature>
<dbReference type="PRINTS" id="PR02008">
    <property type="entry name" value="RCMTFAMILY"/>
</dbReference>
<gene>
    <name evidence="17" type="ORF">J40TS1_01190</name>
</gene>
<evidence type="ECO:0000256" key="10">
    <source>
        <dbReference type="ARBA" id="ARBA00022884"/>
    </source>
</evidence>
<feature type="compositionally biased region" description="Polar residues" evidence="15">
    <location>
        <begin position="1"/>
        <end position="16"/>
    </location>
</feature>
<dbReference type="PANTHER" id="PTHR22807">
    <property type="entry name" value="NOP2 YEAST -RELATED NOL1/NOP2/FMU SUN DOMAIN-CONTAINING"/>
    <property type="match status" value="1"/>
</dbReference>
<dbReference type="CDD" id="cd02440">
    <property type="entry name" value="AdoMet_MTases"/>
    <property type="match status" value="1"/>
</dbReference>
<dbReference type="InterPro" id="IPR048019">
    <property type="entry name" value="RsmB-like_N"/>
</dbReference>
<dbReference type="InterPro" id="IPR035926">
    <property type="entry name" value="NusB-like_sf"/>
</dbReference>
<evidence type="ECO:0000256" key="14">
    <source>
        <dbReference type="PROSITE-ProRule" id="PRU01023"/>
    </source>
</evidence>
<evidence type="ECO:0000259" key="16">
    <source>
        <dbReference type="PROSITE" id="PS51686"/>
    </source>
</evidence>
<dbReference type="GO" id="GO:0006355">
    <property type="term" value="P:regulation of DNA-templated transcription"/>
    <property type="evidence" value="ECO:0007669"/>
    <property type="project" value="InterPro"/>
</dbReference>
<feature type="active site" description="Nucleophile" evidence="14">
    <location>
        <position position="418"/>
    </location>
</feature>
<feature type="region of interest" description="Disordered" evidence="15">
    <location>
        <begin position="1"/>
        <end position="33"/>
    </location>
</feature>
<dbReference type="InterPro" id="IPR054728">
    <property type="entry name" value="RsmB-like_ferredoxin"/>
</dbReference>
<dbReference type="AlphaFoldDB" id="A0A919YHJ1"/>
<dbReference type="NCBIfam" id="NF011494">
    <property type="entry name" value="PRK14902.1"/>
    <property type="match status" value="1"/>
</dbReference>
<dbReference type="PANTHER" id="PTHR22807:SF53">
    <property type="entry name" value="RIBOSOMAL RNA SMALL SUBUNIT METHYLTRANSFERASE B-RELATED"/>
    <property type="match status" value="1"/>
</dbReference>
<keyword evidence="7 14" id="KW-0489">Methyltransferase</keyword>
<dbReference type="InterPro" id="IPR018314">
    <property type="entry name" value="RsmB/NOL1/NOP2-like_CS"/>
</dbReference>
<evidence type="ECO:0000256" key="13">
    <source>
        <dbReference type="ARBA" id="ARBA00047283"/>
    </source>
</evidence>
<keyword evidence="18" id="KW-1185">Reference proteome</keyword>
<evidence type="ECO:0000256" key="8">
    <source>
        <dbReference type="ARBA" id="ARBA00022679"/>
    </source>
</evidence>
<dbReference type="SUPFAM" id="SSF53335">
    <property type="entry name" value="S-adenosyl-L-methionine-dependent methyltransferases"/>
    <property type="match status" value="1"/>
</dbReference>
<evidence type="ECO:0000256" key="3">
    <source>
        <dbReference type="ARBA" id="ARBA00007494"/>
    </source>
</evidence>
<accession>A0A919YHJ1</accession>